<dbReference type="PANTHER" id="PTHR10584">
    <property type="entry name" value="SUGAR KINASE"/>
    <property type="match status" value="1"/>
</dbReference>
<name>A0ABQ5W2K5_9HYPH</name>
<evidence type="ECO:0000313" key="4">
    <source>
        <dbReference type="EMBL" id="GLQ53905.1"/>
    </source>
</evidence>
<dbReference type="Pfam" id="PF00294">
    <property type="entry name" value="PfkB"/>
    <property type="match status" value="1"/>
</dbReference>
<keyword evidence="1" id="KW-0808">Transferase</keyword>
<evidence type="ECO:0000313" key="5">
    <source>
        <dbReference type="Proteomes" id="UP001156691"/>
    </source>
</evidence>
<keyword evidence="5" id="KW-1185">Reference proteome</keyword>
<protein>
    <submittedName>
        <fullName evidence="4">Ribokinase</fullName>
    </submittedName>
</protein>
<organism evidence="4 5">
    <name type="scientific">Devosia nitrariae</name>
    <dbReference type="NCBI Taxonomy" id="2071872"/>
    <lineage>
        <taxon>Bacteria</taxon>
        <taxon>Pseudomonadati</taxon>
        <taxon>Pseudomonadota</taxon>
        <taxon>Alphaproteobacteria</taxon>
        <taxon>Hyphomicrobiales</taxon>
        <taxon>Devosiaceae</taxon>
        <taxon>Devosia</taxon>
    </lineage>
</organism>
<evidence type="ECO:0000256" key="1">
    <source>
        <dbReference type="ARBA" id="ARBA00022679"/>
    </source>
</evidence>
<evidence type="ECO:0000256" key="2">
    <source>
        <dbReference type="ARBA" id="ARBA00022777"/>
    </source>
</evidence>
<proteinExistence type="predicted"/>
<comment type="caution">
    <text evidence="4">The sequence shown here is derived from an EMBL/GenBank/DDBJ whole genome shotgun (WGS) entry which is preliminary data.</text>
</comment>
<dbReference type="Gene3D" id="3.40.1190.20">
    <property type="match status" value="1"/>
</dbReference>
<feature type="domain" description="Carbohydrate kinase PfkB" evidence="3">
    <location>
        <begin position="9"/>
        <end position="292"/>
    </location>
</feature>
<gene>
    <name evidence="4" type="ORF">GCM10010862_11640</name>
</gene>
<dbReference type="EMBL" id="BSNS01000007">
    <property type="protein sequence ID" value="GLQ53905.1"/>
    <property type="molecule type" value="Genomic_DNA"/>
</dbReference>
<sequence>MASTDRPVRVVCVGAATYDLLFRLETLPDGPGKVLPFALLEVAHGMAASAAAAAARLGAQASLVARVGDDDIGTRIIGDLTAAGVDCRWVRQVQGARSPTSAVLIDRRGERLVVPYYDPALGTDTDWLSLDKIAEADAVLVDVRWPQGAARILDTAREAGIPGVLDADVGPDEVVVDLVSRASHAVFSEPAAARLSGTRDPAAAVAEIARRFPAFIAVTAGPQGCFWDDGGTVRQQRPPAVEAVDTLAAGDVFHGAFVTALAEGMPMREVIDFANTAAALKCEVFGGRLGAPDRARVVARMTGER</sequence>
<dbReference type="InterPro" id="IPR011611">
    <property type="entry name" value="PfkB_dom"/>
</dbReference>
<dbReference type="InterPro" id="IPR002173">
    <property type="entry name" value="Carboh/pur_kinase_PfkB_CS"/>
</dbReference>
<accession>A0ABQ5W2K5</accession>
<dbReference type="PROSITE" id="PS00584">
    <property type="entry name" value="PFKB_KINASES_2"/>
    <property type="match status" value="1"/>
</dbReference>
<keyword evidence="2" id="KW-0418">Kinase</keyword>
<evidence type="ECO:0000259" key="3">
    <source>
        <dbReference type="Pfam" id="PF00294"/>
    </source>
</evidence>
<dbReference type="PANTHER" id="PTHR10584:SF157">
    <property type="entry name" value="SULFOFRUCTOSE KINASE"/>
    <property type="match status" value="1"/>
</dbReference>
<dbReference type="InterPro" id="IPR029056">
    <property type="entry name" value="Ribokinase-like"/>
</dbReference>
<dbReference type="Proteomes" id="UP001156691">
    <property type="component" value="Unassembled WGS sequence"/>
</dbReference>
<dbReference type="SUPFAM" id="SSF53613">
    <property type="entry name" value="Ribokinase-like"/>
    <property type="match status" value="1"/>
</dbReference>
<reference evidence="5" key="1">
    <citation type="journal article" date="2019" name="Int. J. Syst. Evol. Microbiol.">
        <title>The Global Catalogue of Microorganisms (GCM) 10K type strain sequencing project: providing services to taxonomists for standard genome sequencing and annotation.</title>
        <authorList>
            <consortium name="The Broad Institute Genomics Platform"/>
            <consortium name="The Broad Institute Genome Sequencing Center for Infectious Disease"/>
            <person name="Wu L."/>
            <person name="Ma J."/>
        </authorList>
    </citation>
    <scope>NUCLEOTIDE SEQUENCE [LARGE SCALE GENOMIC DNA]</scope>
    <source>
        <strain evidence="5">NBRC 112416</strain>
    </source>
</reference>